<dbReference type="CDD" id="cd02042">
    <property type="entry name" value="ParAB_family"/>
    <property type="match status" value="1"/>
</dbReference>
<dbReference type="InterPro" id="IPR027417">
    <property type="entry name" value="P-loop_NTPase"/>
</dbReference>
<reference evidence="2 3" key="1">
    <citation type="journal article" date="2012" name="Science">
        <title>Ecological populations of bacteria act as socially cohesive units of antibiotic production and resistance.</title>
        <authorList>
            <person name="Cordero O.X."/>
            <person name="Wildschutte H."/>
            <person name="Kirkup B."/>
            <person name="Proehl S."/>
            <person name="Ngo L."/>
            <person name="Hussain F."/>
            <person name="Le Roux F."/>
            <person name="Mincer T."/>
            <person name="Polz M.F."/>
        </authorList>
    </citation>
    <scope>NUCLEOTIDE SEQUENCE [LARGE SCALE GENOMIC DNA]</scope>
    <source>
        <strain evidence="2 3">12E03</strain>
    </source>
</reference>
<dbReference type="EMBL" id="AJZD02000150">
    <property type="protein sequence ID" value="OEF93385.1"/>
    <property type="molecule type" value="Genomic_DNA"/>
</dbReference>
<dbReference type="Proteomes" id="UP000094802">
    <property type="component" value="Unassembled WGS sequence"/>
</dbReference>
<sequence>MRVITIAGRKGGIKKTTTTVNTAYELSQKGKRVLVIDFDGQGDATSFYRRDKTEFYIADVLLDRKFDINKAIYPALIKGVEQDKLFIIPARGGDVMSKLNMDMVSLPKREERLLRHLDLVKDKFDFVLIDTSPETSILSMNAVIAADEFIFPTTFTDRSFEGIDVLIEHIQDAKFIDEDEIDYLILPVGIDKRVKSTYAYGREYLAERFPHNIAQTTVWHRQSDFENAELDHVPVSVYKSSSATAMYYKNFAKEVIDNEC</sequence>
<proteinExistence type="predicted"/>
<dbReference type="GeneID" id="77319146"/>
<organism evidence="2 3">
    <name type="scientific">Vibrio splendidus 12E03</name>
    <dbReference type="NCBI Taxonomy" id="1191305"/>
    <lineage>
        <taxon>Bacteria</taxon>
        <taxon>Pseudomonadati</taxon>
        <taxon>Pseudomonadota</taxon>
        <taxon>Gammaproteobacteria</taxon>
        <taxon>Vibrionales</taxon>
        <taxon>Vibrionaceae</taxon>
        <taxon>Vibrio</taxon>
    </lineage>
</organism>
<protein>
    <submittedName>
        <fullName evidence="2">Chromosome partitioning protein ParA</fullName>
    </submittedName>
</protein>
<dbReference type="SUPFAM" id="SSF52540">
    <property type="entry name" value="P-loop containing nucleoside triphosphate hydrolases"/>
    <property type="match status" value="1"/>
</dbReference>
<evidence type="ECO:0000313" key="2">
    <source>
        <dbReference type="EMBL" id="OEF93385.1"/>
    </source>
</evidence>
<accession>A0A1E5FSC2</accession>
<dbReference type="InterPro" id="IPR050678">
    <property type="entry name" value="DNA_Partitioning_ATPase"/>
</dbReference>
<dbReference type="RefSeq" id="WP_017108533.1">
    <property type="nucleotide sequence ID" value="NZ_AJZD02000150.1"/>
</dbReference>
<dbReference type="PANTHER" id="PTHR13696:SF52">
    <property type="entry name" value="PARA FAMILY PROTEIN CT_582"/>
    <property type="match status" value="1"/>
</dbReference>
<gene>
    <name evidence="2" type="ORF">A142_21210</name>
</gene>
<dbReference type="Gene3D" id="3.40.50.300">
    <property type="entry name" value="P-loop containing nucleotide triphosphate hydrolases"/>
    <property type="match status" value="1"/>
</dbReference>
<dbReference type="Pfam" id="PF13614">
    <property type="entry name" value="AAA_31"/>
    <property type="match status" value="1"/>
</dbReference>
<feature type="domain" description="AAA" evidence="1">
    <location>
        <begin position="1"/>
        <end position="174"/>
    </location>
</feature>
<evidence type="ECO:0000259" key="1">
    <source>
        <dbReference type="Pfam" id="PF13614"/>
    </source>
</evidence>
<dbReference type="OrthoDB" id="5869364at2"/>
<dbReference type="AlphaFoldDB" id="A0A1E5FSC2"/>
<comment type="caution">
    <text evidence="2">The sequence shown here is derived from an EMBL/GenBank/DDBJ whole genome shotgun (WGS) entry which is preliminary data.</text>
</comment>
<dbReference type="PANTHER" id="PTHR13696">
    <property type="entry name" value="P-LOOP CONTAINING NUCLEOSIDE TRIPHOSPHATE HYDROLASE"/>
    <property type="match status" value="1"/>
</dbReference>
<name>A0A1E5FSC2_VIBSP</name>
<dbReference type="InterPro" id="IPR025669">
    <property type="entry name" value="AAA_dom"/>
</dbReference>
<evidence type="ECO:0000313" key="3">
    <source>
        <dbReference type="Proteomes" id="UP000094802"/>
    </source>
</evidence>